<dbReference type="GeneID" id="14874100"/>
<keyword evidence="9" id="KW-1185">Reference proteome</keyword>
<evidence type="ECO:0000256" key="3">
    <source>
        <dbReference type="ARBA" id="ARBA00022692"/>
    </source>
</evidence>
<feature type="compositionally biased region" description="Polar residues" evidence="6">
    <location>
        <begin position="98"/>
        <end position="111"/>
    </location>
</feature>
<evidence type="ECO:0000256" key="1">
    <source>
        <dbReference type="ARBA" id="ARBA00004141"/>
    </source>
</evidence>
<feature type="compositionally biased region" description="Low complexity" evidence="6">
    <location>
        <begin position="349"/>
        <end position="364"/>
    </location>
</feature>
<proteinExistence type="inferred from homology"/>
<feature type="transmembrane region" description="Helical" evidence="7">
    <location>
        <begin position="585"/>
        <end position="607"/>
    </location>
</feature>
<dbReference type="Proteomes" id="UP000007797">
    <property type="component" value="Unassembled WGS sequence"/>
</dbReference>
<dbReference type="PANTHER" id="PTHR13317">
    <property type="entry name" value="TRANSMEMBRANE ANTERIOR POSTERIOR TRANSFORMATION PROTEIN 1 HOMOLOG"/>
    <property type="match status" value="1"/>
</dbReference>
<sequence>MSSSLHNSIERESKKRERKKTSRFSRLVIKASHPSYGSEPSTMGKKDHRDSINSSNRDDNYGNNHPNFASDHAPKDDNINNTTTDTQARRQHQQQQQKMGSIPNNNILIEQSSSPPPPSLSTLDNNNNSTTPFLLHNDDDGDGGNMEDRSIADLKDSTESSSSSSSGTDTSSSSSNSIRCSVDDKKAEEEEQHNEDSNSNATTQIILSHNHKSLLNLPIPVTTSMANLILESKATAAAATTTIVPTTIQLHHQRNDNNNNQNNNNQNELIHSSSFKNESPYIISSTVNSSIASSPFVFSSPNLPPPSVPCSPAKLTTQERDFLNAMDTTIDDKELTVIYHQQHQQNDESSSSSTTTTTTTNTSNQQPLKSPIIVKQEKDTNQHNSNNNHKNTSRNRSASHGGGRTTPSHSFNINNNNNNNSRTKIEKISRETSPIPFIIPADVMQDTTTSTTATLQGSSNPASSSSTTSTSTTTTSTSSSSSSSSSTTTKEWSFISYLKDEVYGDYMPTNADDTQKREQVYNFVHVPWELEKLVLFGFLICFENFLYLFTFLPIRICISFFKLLSKPFTKKYVLTPTQVYDLFRTLIWCVSFVFINFVDSSVVYHHIRGQAVIKLYIIFNVLEVLDKLCCSFGQDIFDSLYWMSVSLSSGSGQTTTTASTPPGTGMSRRALVVDNSRRIFAPFTHMLVCTIYVCVHSLVLFTQVITLNVAINSYNNALLTLIMSNNFVELKGSVFKRFEKENLFQISCADIVERFQIFIYLTIITFQNLSDTDWDLSTEFAIEMTLVILCMRATRASQRARGASPARLALFRSHWPLSLPASFTPSSPCLAVAPCLVLSFSRKYIYVWSCSKYSSNSSSLAFV</sequence>
<organism evidence="8 9">
    <name type="scientific">Cavenderia fasciculata</name>
    <name type="common">Slime mold</name>
    <name type="synonym">Dictyostelium fasciculatum</name>
    <dbReference type="NCBI Taxonomy" id="261658"/>
    <lineage>
        <taxon>Eukaryota</taxon>
        <taxon>Amoebozoa</taxon>
        <taxon>Evosea</taxon>
        <taxon>Eumycetozoa</taxon>
        <taxon>Dictyostelia</taxon>
        <taxon>Acytosteliales</taxon>
        <taxon>Cavenderiaceae</taxon>
        <taxon>Cavenderia</taxon>
    </lineage>
</organism>
<feature type="compositionally biased region" description="Low complexity" evidence="6">
    <location>
        <begin position="382"/>
        <end position="396"/>
    </location>
</feature>
<evidence type="ECO:0000256" key="4">
    <source>
        <dbReference type="ARBA" id="ARBA00022989"/>
    </source>
</evidence>
<feature type="compositionally biased region" description="Low complexity" evidence="6">
    <location>
        <begin position="120"/>
        <end position="132"/>
    </location>
</feature>
<feature type="region of interest" description="Disordered" evidence="6">
    <location>
        <begin position="341"/>
        <end position="422"/>
    </location>
</feature>
<comment type="similarity">
    <text evidence="2">Belongs to the TAPT1 family.</text>
</comment>
<evidence type="ECO:0000313" key="8">
    <source>
        <dbReference type="EMBL" id="EGG21208.1"/>
    </source>
</evidence>
<dbReference type="Pfam" id="PF05346">
    <property type="entry name" value="DUF747"/>
    <property type="match status" value="1"/>
</dbReference>
<feature type="compositionally biased region" description="Basic and acidic residues" evidence="6">
    <location>
        <begin position="146"/>
        <end position="158"/>
    </location>
</feature>
<dbReference type="KEGG" id="dfa:DFA_01083"/>
<evidence type="ECO:0000256" key="2">
    <source>
        <dbReference type="ARBA" id="ARBA00008803"/>
    </source>
</evidence>
<dbReference type="OrthoDB" id="29023at2759"/>
<protein>
    <submittedName>
        <fullName evidence="8">DUF747 family protein</fullName>
    </submittedName>
</protein>
<keyword evidence="5 7" id="KW-0472">Membrane</keyword>
<gene>
    <name evidence="8" type="ORF">DFA_01083</name>
</gene>
<feature type="region of interest" description="Disordered" evidence="6">
    <location>
        <begin position="1"/>
        <end position="201"/>
    </location>
</feature>
<evidence type="ECO:0000256" key="7">
    <source>
        <dbReference type="SAM" id="Phobius"/>
    </source>
</evidence>
<dbReference type="PANTHER" id="PTHR13317:SF4">
    <property type="entry name" value="TRANSMEMBRANE ANTERIOR POSTERIOR TRANSFORMATION PROTEIN 1 HOMOLOG"/>
    <property type="match status" value="1"/>
</dbReference>
<reference evidence="9" key="1">
    <citation type="journal article" date="2011" name="Genome Res.">
        <title>Phylogeny-wide analysis of social amoeba genomes highlights ancient origins for complex intercellular communication.</title>
        <authorList>
            <person name="Heidel A.J."/>
            <person name="Lawal H.M."/>
            <person name="Felder M."/>
            <person name="Schilde C."/>
            <person name="Helps N.R."/>
            <person name="Tunggal B."/>
            <person name="Rivero F."/>
            <person name="John U."/>
            <person name="Schleicher M."/>
            <person name="Eichinger L."/>
            <person name="Platzer M."/>
            <person name="Noegel A.A."/>
            <person name="Schaap P."/>
            <person name="Gloeckner G."/>
        </authorList>
    </citation>
    <scope>NUCLEOTIDE SEQUENCE [LARGE SCALE GENOMIC DNA]</scope>
    <source>
        <strain evidence="9">SH3</strain>
    </source>
</reference>
<feature type="region of interest" description="Disordered" evidence="6">
    <location>
        <begin position="448"/>
        <end position="487"/>
    </location>
</feature>
<feature type="compositionally biased region" description="Basic and acidic residues" evidence="6">
    <location>
        <begin position="44"/>
        <end position="60"/>
    </location>
</feature>
<dbReference type="InterPro" id="IPR008010">
    <property type="entry name" value="Tatp1"/>
</dbReference>
<evidence type="ECO:0000256" key="6">
    <source>
        <dbReference type="SAM" id="MobiDB-lite"/>
    </source>
</evidence>
<comment type="subcellular location">
    <subcellularLocation>
        <location evidence="1">Membrane</location>
        <topology evidence="1">Multi-pass membrane protein</topology>
    </subcellularLocation>
</comment>
<evidence type="ECO:0000256" key="5">
    <source>
        <dbReference type="ARBA" id="ARBA00023136"/>
    </source>
</evidence>
<dbReference type="GO" id="GO:0005789">
    <property type="term" value="C:endoplasmic reticulum membrane"/>
    <property type="evidence" value="ECO:0007669"/>
    <property type="project" value="TreeGrafter"/>
</dbReference>
<keyword evidence="4 7" id="KW-1133">Transmembrane helix</keyword>
<feature type="transmembrane region" description="Helical" evidence="7">
    <location>
        <begin position="545"/>
        <end position="564"/>
    </location>
</feature>
<accession>F4PQP1</accession>
<feature type="compositionally biased region" description="Low complexity" evidence="6">
    <location>
        <begin position="159"/>
        <end position="177"/>
    </location>
</feature>
<evidence type="ECO:0000313" key="9">
    <source>
        <dbReference type="Proteomes" id="UP000007797"/>
    </source>
</evidence>
<name>F4PQP1_CACFS</name>
<dbReference type="RefSeq" id="XP_004359058.1">
    <property type="nucleotide sequence ID" value="XM_004359001.1"/>
</dbReference>
<keyword evidence="3 7" id="KW-0812">Transmembrane</keyword>
<dbReference type="EMBL" id="GL883010">
    <property type="protein sequence ID" value="EGG21208.1"/>
    <property type="molecule type" value="Genomic_DNA"/>
</dbReference>
<feature type="compositionally biased region" description="Low complexity" evidence="6">
    <location>
        <begin position="463"/>
        <end position="487"/>
    </location>
</feature>
<dbReference type="AlphaFoldDB" id="F4PQP1"/>